<dbReference type="GO" id="GO:0043565">
    <property type="term" value="F:sequence-specific DNA binding"/>
    <property type="evidence" value="ECO:0007669"/>
    <property type="project" value="InterPro"/>
</dbReference>
<gene>
    <name evidence="7" type="primary">rhaR</name>
    <name evidence="7" type="ORF">CE91St55_18830</name>
</gene>
<dbReference type="SUPFAM" id="SSF46689">
    <property type="entry name" value="Homeodomain-like"/>
    <property type="match status" value="2"/>
</dbReference>
<keyword evidence="1" id="KW-0963">Cytoplasm</keyword>
<organism evidence="7 8">
    <name type="scientific">Hungatella hathewayi</name>
    <dbReference type="NCBI Taxonomy" id="154046"/>
    <lineage>
        <taxon>Bacteria</taxon>
        <taxon>Bacillati</taxon>
        <taxon>Bacillota</taxon>
        <taxon>Clostridia</taxon>
        <taxon>Lachnospirales</taxon>
        <taxon>Lachnospiraceae</taxon>
        <taxon>Hungatella</taxon>
    </lineage>
</organism>
<keyword evidence="4" id="KW-0010">Activator</keyword>
<dbReference type="InterPro" id="IPR037923">
    <property type="entry name" value="HTH-like"/>
</dbReference>
<dbReference type="Pfam" id="PF12833">
    <property type="entry name" value="HTH_18"/>
    <property type="match status" value="1"/>
</dbReference>
<dbReference type="InterPro" id="IPR009057">
    <property type="entry name" value="Homeodomain-like_sf"/>
</dbReference>
<dbReference type="InterPro" id="IPR018060">
    <property type="entry name" value="HTH_AraC"/>
</dbReference>
<dbReference type="PROSITE" id="PS00041">
    <property type="entry name" value="HTH_ARAC_FAMILY_1"/>
    <property type="match status" value="1"/>
</dbReference>
<dbReference type="GO" id="GO:0003700">
    <property type="term" value="F:DNA-binding transcription factor activity"/>
    <property type="evidence" value="ECO:0007669"/>
    <property type="project" value="InterPro"/>
</dbReference>
<comment type="caution">
    <text evidence="7">The sequence shown here is derived from an EMBL/GenBank/DDBJ whole genome shotgun (WGS) entry which is preliminary data.</text>
</comment>
<dbReference type="PANTHER" id="PTHR46796">
    <property type="entry name" value="HTH-TYPE TRANSCRIPTIONAL ACTIVATOR RHAS-RELATED"/>
    <property type="match status" value="1"/>
</dbReference>
<keyword evidence="2" id="KW-0805">Transcription regulation</keyword>
<dbReference type="Proteomes" id="UP001055091">
    <property type="component" value="Unassembled WGS sequence"/>
</dbReference>
<proteinExistence type="predicted"/>
<keyword evidence="3" id="KW-0238">DNA-binding</keyword>
<dbReference type="PROSITE" id="PS01124">
    <property type="entry name" value="HTH_ARAC_FAMILY_2"/>
    <property type="match status" value="1"/>
</dbReference>
<evidence type="ECO:0000313" key="8">
    <source>
        <dbReference type="Proteomes" id="UP001055091"/>
    </source>
</evidence>
<dbReference type="PANTHER" id="PTHR46796:SF13">
    <property type="entry name" value="HTH-TYPE TRANSCRIPTIONAL ACTIVATOR RHAS"/>
    <property type="match status" value="1"/>
</dbReference>
<evidence type="ECO:0000256" key="1">
    <source>
        <dbReference type="ARBA" id="ARBA00022490"/>
    </source>
</evidence>
<dbReference type="EMBL" id="BQNJ01000001">
    <property type="protein sequence ID" value="GKG99901.1"/>
    <property type="molecule type" value="Genomic_DNA"/>
</dbReference>
<dbReference type="SMART" id="SM00342">
    <property type="entry name" value="HTH_ARAC"/>
    <property type="match status" value="1"/>
</dbReference>
<dbReference type="CDD" id="cd02208">
    <property type="entry name" value="cupin_RmlC-like"/>
    <property type="match status" value="1"/>
</dbReference>
<protein>
    <submittedName>
        <fullName evidence="7">AraC family transcriptional regulator</fullName>
    </submittedName>
</protein>
<keyword evidence="5" id="KW-0804">Transcription</keyword>
<evidence type="ECO:0000256" key="2">
    <source>
        <dbReference type="ARBA" id="ARBA00023015"/>
    </source>
</evidence>
<evidence type="ECO:0000259" key="6">
    <source>
        <dbReference type="PROSITE" id="PS01124"/>
    </source>
</evidence>
<evidence type="ECO:0000256" key="3">
    <source>
        <dbReference type="ARBA" id="ARBA00023125"/>
    </source>
</evidence>
<dbReference type="SUPFAM" id="SSF51215">
    <property type="entry name" value="Regulatory protein AraC"/>
    <property type="match status" value="1"/>
</dbReference>
<reference evidence="7" key="1">
    <citation type="submission" date="2022-01" db="EMBL/GenBank/DDBJ databases">
        <title>Novel bile acid biosynthetic pathways are enriched in the microbiome of centenarians.</title>
        <authorList>
            <person name="Sato Y."/>
            <person name="Atarashi K."/>
            <person name="Plichta R.D."/>
            <person name="Arai Y."/>
            <person name="Sasajima S."/>
            <person name="Kearney M.S."/>
            <person name="Suda W."/>
            <person name="Takeshita K."/>
            <person name="Sasaki T."/>
            <person name="Okamoto S."/>
            <person name="Skelly N.A."/>
            <person name="Okamura Y."/>
            <person name="Vlamakis H."/>
            <person name="Li Y."/>
            <person name="Tanoue T."/>
            <person name="Takei H."/>
            <person name="Nittono H."/>
            <person name="Narushima S."/>
            <person name="Irie J."/>
            <person name="Itoh H."/>
            <person name="Moriya K."/>
            <person name="Sugiura Y."/>
            <person name="Suematsu M."/>
            <person name="Moritoki N."/>
            <person name="Shibata S."/>
            <person name="Littman R.D."/>
            <person name="Fischbach A.M."/>
            <person name="Uwamino Y."/>
            <person name="Inoue T."/>
            <person name="Honda A."/>
            <person name="Hattori M."/>
            <person name="Murai T."/>
            <person name="Xavier J.R."/>
            <person name="Hirose N."/>
            <person name="Honda K."/>
        </authorList>
    </citation>
    <scope>NUCLEOTIDE SEQUENCE</scope>
    <source>
        <strain evidence="7">CE91-St55</strain>
    </source>
</reference>
<evidence type="ECO:0000256" key="4">
    <source>
        <dbReference type="ARBA" id="ARBA00023159"/>
    </source>
</evidence>
<dbReference type="InterPro" id="IPR018062">
    <property type="entry name" value="HTH_AraC-typ_CS"/>
</dbReference>
<feature type="domain" description="HTH araC/xylS-type" evidence="6">
    <location>
        <begin position="197"/>
        <end position="295"/>
    </location>
</feature>
<name>A0AA37NJ31_9FIRM</name>
<evidence type="ECO:0000256" key="5">
    <source>
        <dbReference type="ARBA" id="ARBA00023163"/>
    </source>
</evidence>
<dbReference type="Gene3D" id="1.10.10.60">
    <property type="entry name" value="Homeodomain-like"/>
    <property type="match status" value="2"/>
</dbReference>
<sequence>MPRHKKPYIEFRDYNLPARFPVLLLSGEEWRISDIPSPRLHIHNCLEIGLCRSDCGTMVFEDTKRPFKAGDVTVISCDVPHTTYSAPGAASRWSYLFVDLTGLLTPLSSGSDLRIFNLLNTLEHRICLILDEQEYPGIHALTAEIMRELEQREEYYEVSVRGLFLALLTDLVRAVLQIAGPDEKKDDQPPENALVIAPALEYIRCHYMEDFSMEYLAGLCSLSPAHFRRLFSAVMETSPLKFLNVTRIRQAAALLRTTEASVLSISEEVGYRSVSSFNRQFRDTMGQTPHEWRRRMSILKDQSVMKYRGFLVPETLTPDEPESGFRGTHPPC</sequence>
<evidence type="ECO:0000313" key="7">
    <source>
        <dbReference type="EMBL" id="GKG99901.1"/>
    </source>
</evidence>
<dbReference type="InterPro" id="IPR050204">
    <property type="entry name" value="AraC_XylS_family_regulators"/>
</dbReference>
<dbReference type="AlphaFoldDB" id="A0AA37NJ31"/>
<accession>A0AA37NJ31</accession>
<dbReference type="RefSeq" id="WP_118042085.1">
    <property type="nucleotide sequence ID" value="NZ_BQNJ01000001.1"/>
</dbReference>